<dbReference type="PANTHER" id="PTHR37423:SF2">
    <property type="entry name" value="MEMBRANE-BOUND LYTIC MUREIN TRANSGLYCOSYLASE C"/>
    <property type="match status" value="1"/>
</dbReference>
<evidence type="ECO:0000313" key="5">
    <source>
        <dbReference type="Proteomes" id="UP000680679"/>
    </source>
</evidence>
<feature type="signal peptide" evidence="2">
    <location>
        <begin position="1"/>
        <end position="19"/>
    </location>
</feature>
<dbReference type="Proteomes" id="UP000680679">
    <property type="component" value="Plasmid pAt1"/>
</dbReference>
<accession>A0ABM7QQY9</accession>
<reference evidence="4 5" key="1">
    <citation type="submission" date="2021-04" db="EMBL/GenBank/DDBJ databases">
        <title>Complete genome sequencing of Allochromatium tepidum strain NZ.</title>
        <authorList>
            <person name="Tsukatani Y."/>
            <person name="Mori H."/>
        </authorList>
    </citation>
    <scope>NUCLEOTIDE SEQUENCE [LARGE SCALE GENOMIC DNA]</scope>
    <source>
        <strain evidence="4 5">NZ</strain>
        <plasmid evidence="4 5">pAt1</plasmid>
    </source>
</reference>
<dbReference type="InterPro" id="IPR023346">
    <property type="entry name" value="Lysozyme-like_dom_sf"/>
</dbReference>
<keyword evidence="5" id="KW-1185">Reference proteome</keyword>
<evidence type="ECO:0000256" key="2">
    <source>
        <dbReference type="SAM" id="SignalP"/>
    </source>
</evidence>
<keyword evidence="2" id="KW-0732">Signal</keyword>
<dbReference type="CDD" id="cd00254">
    <property type="entry name" value="LT-like"/>
    <property type="match status" value="1"/>
</dbReference>
<evidence type="ECO:0000256" key="1">
    <source>
        <dbReference type="ARBA" id="ARBA00007734"/>
    </source>
</evidence>
<dbReference type="Pfam" id="PF01464">
    <property type="entry name" value="SLT"/>
    <property type="match status" value="2"/>
</dbReference>
<dbReference type="EMBL" id="AP024564">
    <property type="protein sequence ID" value="BCU08460.1"/>
    <property type="molecule type" value="Genomic_DNA"/>
</dbReference>
<dbReference type="RefSeq" id="WP_213382004.1">
    <property type="nucleotide sequence ID" value="NZ_AP024564.1"/>
</dbReference>
<gene>
    <name evidence="4" type="ORF">Atep_31370</name>
</gene>
<proteinExistence type="inferred from homology"/>
<feature type="chain" id="PRO_5045115593" description="Transglycosylase SLT domain-containing protein" evidence="2">
    <location>
        <begin position="20"/>
        <end position="337"/>
    </location>
</feature>
<dbReference type="CDD" id="cd13400">
    <property type="entry name" value="LT_IagB-like"/>
    <property type="match status" value="1"/>
</dbReference>
<protein>
    <recommendedName>
        <fullName evidence="3">Transglycosylase SLT domain-containing protein</fullName>
    </recommendedName>
</protein>
<dbReference type="PANTHER" id="PTHR37423">
    <property type="entry name" value="SOLUBLE LYTIC MUREIN TRANSGLYCOSYLASE-RELATED"/>
    <property type="match status" value="1"/>
</dbReference>
<dbReference type="Gene3D" id="1.10.530.10">
    <property type="match status" value="2"/>
</dbReference>
<dbReference type="SUPFAM" id="SSF53955">
    <property type="entry name" value="Lysozyme-like"/>
    <property type="match status" value="2"/>
</dbReference>
<comment type="similarity">
    <text evidence="1">Belongs to the transglycosylase Slt family.</text>
</comment>
<evidence type="ECO:0000259" key="3">
    <source>
        <dbReference type="Pfam" id="PF01464"/>
    </source>
</evidence>
<organism evidence="4 5">
    <name type="scientific">Allochromatium tepidum</name>
    <dbReference type="NCBI Taxonomy" id="553982"/>
    <lineage>
        <taxon>Bacteria</taxon>
        <taxon>Pseudomonadati</taxon>
        <taxon>Pseudomonadota</taxon>
        <taxon>Gammaproteobacteria</taxon>
        <taxon>Chromatiales</taxon>
        <taxon>Chromatiaceae</taxon>
        <taxon>Allochromatium</taxon>
    </lineage>
</organism>
<dbReference type="InterPro" id="IPR008258">
    <property type="entry name" value="Transglycosylase_SLT_dom_1"/>
</dbReference>
<geneLocation type="plasmid" evidence="4 5">
    <name>pAt1</name>
</geneLocation>
<name>A0ABM7QQY9_9GAMM</name>
<evidence type="ECO:0000313" key="4">
    <source>
        <dbReference type="EMBL" id="BCU08460.1"/>
    </source>
</evidence>
<sequence length="337" mass="37354">MFRAFTSLALVLASQQAAASAYESYRSCFEAAAKQQHLPVEVLIAVAEQQPASNPKTTVTNKDGSLSYGLMSINSRWLPKLKEHGVSRQDLYDPCTNIHVGAWIFAQHIAQDGWTWRGIGSYYAKSDRLRLQFATKVIQRWKTLSGEQTTAHDPDAERFQAKIAWLQRSPYMHWSQAQSPDSTKAQPLPSSIKARRAQYDGLIQSAALRHGISAELLHAVIRAESNYNPKSVSPKNAQGLTQLIPATAKRFGVIDAFDPEQAIEGGAKYLRWLLDKFGSIELALAGYNAGEGAVMKYGNTIPPYKETQAYVPKVIRYMHEERQRTLASVSGSPPSSS</sequence>
<keyword evidence="4" id="KW-0614">Plasmid</keyword>
<feature type="domain" description="Transglycosylase SLT" evidence="3">
    <location>
        <begin position="28"/>
        <end position="124"/>
    </location>
</feature>
<feature type="domain" description="Transglycosylase SLT" evidence="3">
    <location>
        <begin position="202"/>
        <end position="299"/>
    </location>
</feature>